<dbReference type="SUPFAM" id="SSF51905">
    <property type="entry name" value="FAD/NAD(P)-binding domain"/>
    <property type="match status" value="1"/>
</dbReference>
<dbReference type="GO" id="GO:0004148">
    <property type="term" value="F:dihydrolipoyl dehydrogenase (NADH) activity"/>
    <property type="evidence" value="ECO:0007669"/>
    <property type="project" value="UniProtKB-EC"/>
</dbReference>
<dbReference type="InterPro" id="IPR004099">
    <property type="entry name" value="Pyr_nucl-diS_OxRdtase_dimer"/>
</dbReference>
<keyword evidence="3 9" id="KW-0274">FAD</keyword>
<feature type="disulfide bond" description="Redox-active" evidence="10">
    <location>
        <begin position="47"/>
        <end position="52"/>
    </location>
</feature>
<dbReference type="InterPro" id="IPR036188">
    <property type="entry name" value="FAD/NAD-bd_sf"/>
</dbReference>
<comment type="similarity">
    <text evidence="1 11">Belongs to the class-I pyridine nucleotide-disulfide oxidoreductase family.</text>
</comment>
<evidence type="ECO:0000259" key="12">
    <source>
        <dbReference type="Pfam" id="PF02852"/>
    </source>
</evidence>
<dbReference type="RefSeq" id="WP_036434248.1">
    <property type="nucleotide sequence ID" value="NZ_LR215039.1"/>
</dbReference>
<keyword evidence="9" id="KW-0547">Nucleotide-binding</keyword>
<evidence type="ECO:0000256" key="3">
    <source>
        <dbReference type="ARBA" id="ARBA00022827"/>
    </source>
</evidence>
<dbReference type="PANTHER" id="PTHR43014:SF4">
    <property type="entry name" value="PYRIDINE NUCLEOTIDE-DISULFIDE OXIDOREDUCTASE RCLA-RELATED"/>
    <property type="match status" value="1"/>
</dbReference>
<evidence type="ECO:0000256" key="8">
    <source>
        <dbReference type="PIRSR" id="PIRSR000350-2"/>
    </source>
</evidence>
<dbReference type="AlphaFoldDB" id="A0A449B7E3"/>
<keyword evidence="15" id="KW-1185">Reference proteome</keyword>
<dbReference type="InterPro" id="IPR001100">
    <property type="entry name" value="Pyr_nuc-diS_OxRdtase"/>
</dbReference>
<evidence type="ECO:0000256" key="2">
    <source>
        <dbReference type="ARBA" id="ARBA00022630"/>
    </source>
</evidence>
<keyword evidence="4" id="KW-0521">NADP</keyword>
<evidence type="ECO:0000313" key="15">
    <source>
        <dbReference type="Proteomes" id="UP000289497"/>
    </source>
</evidence>
<evidence type="ECO:0000256" key="5">
    <source>
        <dbReference type="ARBA" id="ARBA00023002"/>
    </source>
</evidence>
<feature type="binding site" evidence="9">
    <location>
        <position position="270"/>
    </location>
    <ligand>
        <name>NAD(+)</name>
        <dbReference type="ChEBI" id="CHEBI:57540"/>
    </ligand>
</feature>
<dbReference type="PIRSF" id="PIRSF000350">
    <property type="entry name" value="Mercury_reductase_MerA"/>
    <property type="match status" value="1"/>
</dbReference>
<keyword evidence="7 11" id="KW-0676">Redox-active center</keyword>
<evidence type="ECO:0000256" key="10">
    <source>
        <dbReference type="PIRSR" id="PIRSR000350-4"/>
    </source>
</evidence>
<dbReference type="GO" id="GO:0003955">
    <property type="term" value="F:NAD(P)H dehydrogenase (quinone) activity"/>
    <property type="evidence" value="ECO:0007669"/>
    <property type="project" value="TreeGrafter"/>
</dbReference>
<dbReference type="InterPro" id="IPR012999">
    <property type="entry name" value="Pyr_OxRdtase_I_AS"/>
</dbReference>
<dbReference type="Gene3D" id="3.30.390.30">
    <property type="match status" value="1"/>
</dbReference>
<reference evidence="14 15" key="1">
    <citation type="submission" date="2019-01" db="EMBL/GenBank/DDBJ databases">
        <authorList>
            <consortium name="Pathogen Informatics"/>
        </authorList>
    </citation>
    <scope>NUCLEOTIDE SEQUENCE [LARGE SCALE GENOMIC DNA]</scope>
    <source>
        <strain evidence="14 15">NCTC10179</strain>
    </source>
</reference>
<dbReference type="GO" id="GO:0050660">
    <property type="term" value="F:flavin adenine dinucleotide binding"/>
    <property type="evidence" value="ECO:0007669"/>
    <property type="project" value="TreeGrafter"/>
</dbReference>
<feature type="domain" description="FAD/NAD(P)-binding" evidence="13">
    <location>
        <begin position="8"/>
        <end position="317"/>
    </location>
</feature>
<evidence type="ECO:0000259" key="13">
    <source>
        <dbReference type="Pfam" id="PF07992"/>
    </source>
</evidence>
<dbReference type="PANTHER" id="PTHR43014">
    <property type="entry name" value="MERCURIC REDUCTASE"/>
    <property type="match status" value="1"/>
</dbReference>
<evidence type="ECO:0000256" key="1">
    <source>
        <dbReference type="ARBA" id="ARBA00007532"/>
    </source>
</evidence>
<evidence type="ECO:0000256" key="6">
    <source>
        <dbReference type="ARBA" id="ARBA00023157"/>
    </source>
</evidence>
<dbReference type="GO" id="GO:0004791">
    <property type="term" value="F:thioredoxin-disulfide reductase (NADPH) activity"/>
    <property type="evidence" value="ECO:0007669"/>
    <property type="project" value="UniProtKB-EC"/>
</dbReference>
<dbReference type="Pfam" id="PF07992">
    <property type="entry name" value="Pyr_redox_2"/>
    <property type="match status" value="1"/>
</dbReference>
<dbReference type="PROSITE" id="PS00076">
    <property type="entry name" value="PYRIDINE_REDOX_1"/>
    <property type="match status" value="1"/>
</dbReference>
<feature type="binding site" evidence="9">
    <location>
        <begin position="184"/>
        <end position="191"/>
    </location>
    <ligand>
        <name>NAD(+)</name>
        <dbReference type="ChEBI" id="CHEBI:57540"/>
    </ligand>
</feature>
<feature type="binding site" evidence="9">
    <location>
        <position position="310"/>
    </location>
    <ligand>
        <name>FAD</name>
        <dbReference type="ChEBI" id="CHEBI:57692"/>
    </ligand>
</feature>
<protein>
    <submittedName>
        <fullName evidence="14">Thioredoxin-disulfide reductase</fullName>
        <ecNumber evidence="14">1.8.1.4</ecNumber>
        <ecNumber evidence="14">1.8.1.9</ecNumber>
    </submittedName>
</protein>
<evidence type="ECO:0000256" key="4">
    <source>
        <dbReference type="ARBA" id="ARBA00022857"/>
    </source>
</evidence>
<dbReference type="EC" id="1.8.1.9" evidence="14"/>
<dbReference type="InterPro" id="IPR023753">
    <property type="entry name" value="FAD/NAD-binding_dom"/>
</dbReference>
<dbReference type="EMBL" id="LR215039">
    <property type="protein sequence ID" value="VEU76505.1"/>
    <property type="molecule type" value="Genomic_DNA"/>
</dbReference>
<keyword evidence="2 11" id="KW-0285">Flavoprotein</keyword>
<accession>A0A449B7E3</accession>
<evidence type="ECO:0000313" key="14">
    <source>
        <dbReference type="EMBL" id="VEU76505.1"/>
    </source>
</evidence>
<organism evidence="14 15">
    <name type="scientific">Mycoplasmopsis columboralis</name>
    <dbReference type="NCBI Taxonomy" id="171282"/>
    <lineage>
        <taxon>Bacteria</taxon>
        <taxon>Bacillati</taxon>
        <taxon>Mycoplasmatota</taxon>
        <taxon>Mycoplasmoidales</taxon>
        <taxon>Metamycoplasmataceae</taxon>
        <taxon>Mycoplasmopsis</taxon>
    </lineage>
</organism>
<sequence length="456" mass="50675">MEKLVKKYDVAIIGWGKGGKTIAAKLGNTNLKVLVIEKDPKMYGGTCINVGCLPTKALTHLSKVLKETRKLGIKRDFELNKQAYAHAIKHKFDFVARLNKVNFANLDTKANVDLLLGDASFVDQNTLKVQSLDQEHLIQADKIIINTGAKSRDINLPGRNNPNVLLSDQILDLDVLPEKLLVIGAGFIGLEFATYFNNFGTKVTIAQNNNLFMPSEDESDAKAVLEQMQKQGIEFVFNANIEGFEESQNGVNVKINGELHNFDKVLVSVGRTPNYDGLNLEAAGVEVKNYAVAVNEKLQTSQSHIWAVGDVKGGAQFTYISLDDSRIVLPQILGKEVEYNLTNRTNVPFTSFIDPEYARTGLNEKQAKALNINYTVKMLPTAKIPKAHVIDELAGFSKVLIDENGYIIGATLFHYQAAEMINILSLAISKKLKYQELRDFIYTHPIFTESLNELLD</sequence>
<keyword evidence="5 11" id="KW-0560">Oxidoreductase</keyword>
<proteinExistence type="inferred from homology"/>
<dbReference type="SUPFAM" id="SSF55424">
    <property type="entry name" value="FAD/NAD-linked reductases, dimerisation (C-terminal) domain"/>
    <property type="match status" value="1"/>
</dbReference>
<dbReference type="EC" id="1.8.1.4" evidence="14"/>
<dbReference type="Gene3D" id="3.50.50.60">
    <property type="entry name" value="FAD/NAD(P)-binding domain"/>
    <property type="match status" value="2"/>
</dbReference>
<evidence type="ECO:0000256" key="9">
    <source>
        <dbReference type="PIRSR" id="PIRSR000350-3"/>
    </source>
</evidence>
<dbReference type="OrthoDB" id="9807946at2"/>
<feature type="active site" description="Proton acceptor" evidence="8">
    <location>
        <position position="444"/>
    </location>
</feature>
<dbReference type="PRINTS" id="PR00368">
    <property type="entry name" value="FADPNR"/>
</dbReference>
<name>A0A449B7E3_9BACT</name>
<dbReference type="KEGG" id="mcou:NCTC10179_00691"/>
<dbReference type="Proteomes" id="UP000289497">
    <property type="component" value="Chromosome"/>
</dbReference>
<evidence type="ECO:0000256" key="7">
    <source>
        <dbReference type="ARBA" id="ARBA00023284"/>
    </source>
</evidence>
<comment type="cofactor">
    <cofactor evidence="9">
        <name>FAD</name>
        <dbReference type="ChEBI" id="CHEBI:57692"/>
    </cofactor>
    <text evidence="9">Binds 1 FAD per subunit.</text>
</comment>
<dbReference type="Pfam" id="PF02852">
    <property type="entry name" value="Pyr_redox_dim"/>
    <property type="match status" value="1"/>
</dbReference>
<dbReference type="PRINTS" id="PR00411">
    <property type="entry name" value="PNDRDTASEI"/>
</dbReference>
<evidence type="ECO:0000256" key="11">
    <source>
        <dbReference type="RuleBase" id="RU003691"/>
    </source>
</evidence>
<gene>
    <name evidence="14" type="primary">trxB_2</name>
    <name evidence="14" type="ORF">NCTC10179_00691</name>
</gene>
<feature type="binding site" evidence="9">
    <location>
        <position position="56"/>
    </location>
    <ligand>
        <name>FAD</name>
        <dbReference type="ChEBI" id="CHEBI:57692"/>
    </ligand>
</feature>
<feature type="domain" description="Pyridine nucleotide-disulphide oxidoreductase dimerisation" evidence="12">
    <location>
        <begin position="347"/>
        <end position="453"/>
    </location>
</feature>
<keyword evidence="9" id="KW-0520">NAD</keyword>
<dbReference type="InterPro" id="IPR016156">
    <property type="entry name" value="FAD/NAD-linked_Rdtase_dimer_sf"/>
</dbReference>
<keyword evidence="6" id="KW-1015">Disulfide bond</keyword>